<sequence>MLVGLTRELTSAEEMISRVYDQVPRTWVKVRLKTHRYESVAYRAGLGVVPNRVQFADPAEQGYGAYLGDTTVGDTWTLEMWIRPDIDQVSDPACLWSQDANNCTLYWDAFGTIRLYVLGEYKTLGTALPGGRWYYVVLRNQSLQGRVDLWINGQLYAGPVMISPDQMTGTQTIGVRHDAHQYQFVGRLGPVHISHTLRNEAYIVDHWNGGKGRLTFPDGDSATLLQMDEQEGGVLADSAPGPTDWDRIDLGTAYGPWCRRLYAG</sequence>
<protein>
    <submittedName>
        <fullName evidence="1">Uncharacterized protein</fullName>
    </submittedName>
</protein>
<accession>X1QMZ2</accession>
<dbReference type="AlphaFoldDB" id="X1QMZ2"/>
<feature type="non-terminal residue" evidence="1">
    <location>
        <position position="264"/>
    </location>
</feature>
<dbReference type="InterPro" id="IPR013320">
    <property type="entry name" value="ConA-like_dom_sf"/>
</dbReference>
<dbReference type="EMBL" id="BARW01000799">
    <property type="protein sequence ID" value="GAI69603.1"/>
    <property type="molecule type" value="Genomic_DNA"/>
</dbReference>
<dbReference type="Pfam" id="PF13385">
    <property type="entry name" value="Laminin_G_3"/>
    <property type="match status" value="1"/>
</dbReference>
<comment type="caution">
    <text evidence="1">The sequence shown here is derived from an EMBL/GenBank/DDBJ whole genome shotgun (WGS) entry which is preliminary data.</text>
</comment>
<dbReference type="SUPFAM" id="SSF49899">
    <property type="entry name" value="Concanavalin A-like lectins/glucanases"/>
    <property type="match status" value="1"/>
</dbReference>
<evidence type="ECO:0000313" key="1">
    <source>
        <dbReference type="EMBL" id="GAI69603.1"/>
    </source>
</evidence>
<dbReference type="Gene3D" id="2.60.120.200">
    <property type="match status" value="1"/>
</dbReference>
<proteinExistence type="predicted"/>
<organism evidence="1">
    <name type="scientific">marine sediment metagenome</name>
    <dbReference type="NCBI Taxonomy" id="412755"/>
    <lineage>
        <taxon>unclassified sequences</taxon>
        <taxon>metagenomes</taxon>
        <taxon>ecological metagenomes</taxon>
    </lineage>
</organism>
<reference evidence="1" key="1">
    <citation type="journal article" date="2014" name="Front. Microbiol.">
        <title>High frequency of phylogenetically diverse reductive dehalogenase-homologous genes in deep subseafloor sedimentary metagenomes.</title>
        <authorList>
            <person name="Kawai M."/>
            <person name="Futagami T."/>
            <person name="Toyoda A."/>
            <person name="Takaki Y."/>
            <person name="Nishi S."/>
            <person name="Hori S."/>
            <person name="Arai W."/>
            <person name="Tsubouchi T."/>
            <person name="Morono Y."/>
            <person name="Uchiyama I."/>
            <person name="Ito T."/>
            <person name="Fujiyama A."/>
            <person name="Inagaki F."/>
            <person name="Takami H."/>
        </authorList>
    </citation>
    <scope>NUCLEOTIDE SEQUENCE</scope>
    <source>
        <strain evidence="1">Expedition CK06-06</strain>
    </source>
</reference>
<gene>
    <name evidence="1" type="ORF">S12H4_02999</name>
</gene>
<name>X1QMZ2_9ZZZZ</name>